<accession>A0A2U3AQ81</accession>
<organism evidence="4 5">
    <name type="scientific">Kurthia sibirica</name>
    <dbReference type="NCBI Taxonomy" id="202750"/>
    <lineage>
        <taxon>Bacteria</taxon>
        <taxon>Bacillati</taxon>
        <taxon>Bacillota</taxon>
        <taxon>Bacilli</taxon>
        <taxon>Bacillales</taxon>
        <taxon>Caryophanaceae</taxon>
        <taxon>Kurthia</taxon>
    </lineage>
</organism>
<dbReference type="PROSITE" id="PS50088">
    <property type="entry name" value="ANK_REPEAT"/>
    <property type="match status" value="2"/>
</dbReference>
<dbReference type="OrthoDB" id="9812708at2"/>
<feature type="repeat" description="ANK" evidence="3">
    <location>
        <begin position="159"/>
        <end position="196"/>
    </location>
</feature>
<name>A0A2U3AQ81_9BACL</name>
<reference evidence="4 5" key="1">
    <citation type="submission" date="2018-05" db="EMBL/GenBank/DDBJ databases">
        <title>Kurthia sibirica genome sequence.</title>
        <authorList>
            <person name="Maclea K.S."/>
            <person name="Goen A.E."/>
        </authorList>
    </citation>
    <scope>NUCLEOTIDE SEQUENCE [LARGE SCALE GENOMIC DNA]</scope>
    <source>
        <strain evidence="4 5">ATCC 49154</strain>
    </source>
</reference>
<gene>
    <name evidence="4" type="ORF">DEX24_02715</name>
</gene>
<evidence type="ECO:0000313" key="5">
    <source>
        <dbReference type="Proteomes" id="UP000245938"/>
    </source>
</evidence>
<dbReference type="Gene3D" id="1.25.40.20">
    <property type="entry name" value="Ankyrin repeat-containing domain"/>
    <property type="match status" value="1"/>
</dbReference>
<dbReference type="AlphaFoldDB" id="A0A2U3AQ81"/>
<protein>
    <submittedName>
        <fullName evidence="4">Uncharacterized protein</fullName>
    </submittedName>
</protein>
<dbReference type="InterPro" id="IPR002110">
    <property type="entry name" value="Ankyrin_rpt"/>
</dbReference>
<dbReference type="EMBL" id="QFVR01000002">
    <property type="protein sequence ID" value="PWI26687.1"/>
    <property type="molecule type" value="Genomic_DNA"/>
</dbReference>
<evidence type="ECO:0000256" key="1">
    <source>
        <dbReference type="ARBA" id="ARBA00022737"/>
    </source>
</evidence>
<proteinExistence type="predicted"/>
<dbReference type="SMART" id="SM00248">
    <property type="entry name" value="ANK"/>
    <property type="match status" value="3"/>
</dbReference>
<dbReference type="RefSeq" id="WP_109304858.1">
    <property type="nucleotide sequence ID" value="NZ_BJUF01000002.1"/>
</dbReference>
<dbReference type="SUPFAM" id="SSF48403">
    <property type="entry name" value="Ankyrin repeat"/>
    <property type="match status" value="1"/>
</dbReference>
<evidence type="ECO:0000256" key="3">
    <source>
        <dbReference type="PROSITE-ProRule" id="PRU00023"/>
    </source>
</evidence>
<sequence>MRRGIITKLTKTFGDAFGSKSSKKKLTVSEQWFKHIIKGDKAALKKQLKNGFHINTKNERGRSALMIATYNRDEQMVAYLIAEKADVNCQDDRMNSPFLYAAAEGYLEMVKLMSPTADVKRVNRYGGIGIIPASEKAYYDTVKWLLEETKSDVNHVNNLGWTALLEAVILGDGSEKYERVIRLLLLHGASKDIADRDGMTAIEHAEKLGYERIVNVLNQ</sequence>
<dbReference type="PANTHER" id="PTHR24126">
    <property type="entry name" value="ANKYRIN REPEAT, PH AND SEC7 DOMAIN CONTAINING PROTEIN SECG-RELATED"/>
    <property type="match status" value="1"/>
</dbReference>
<dbReference type="Proteomes" id="UP000245938">
    <property type="component" value="Unassembled WGS sequence"/>
</dbReference>
<keyword evidence="1" id="KW-0677">Repeat</keyword>
<feature type="repeat" description="ANK" evidence="3">
    <location>
        <begin position="60"/>
        <end position="92"/>
    </location>
</feature>
<keyword evidence="5" id="KW-1185">Reference proteome</keyword>
<evidence type="ECO:0000256" key="2">
    <source>
        <dbReference type="ARBA" id="ARBA00023043"/>
    </source>
</evidence>
<comment type="caution">
    <text evidence="4">The sequence shown here is derived from an EMBL/GenBank/DDBJ whole genome shotgun (WGS) entry which is preliminary data.</text>
</comment>
<dbReference type="InterPro" id="IPR036770">
    <property type="entry name" value="Ankyrin_rpt-contain_sf"/>
</dbReference>
<dbReference type="PROSITE" id="PS50297">
    <property type="entry name" value="ANK_REP_REGION"/>
    <property type="match status" value="1"/>
</dbReference>
<dbReference type="Pfam" id="PF12796">
    <property type="entry name" value="Ank_2"/>
    <property type="match status" value="2"/>
</dbReference>
<evidence type="ECO:0000313" key="4">
    <source>
        <dbReference type="EMBL" id="PWI26687.1"/>
    </source>
</evidence>
<keyword evidence="2 3" id="KW-0040">ANK repeat</keyword>